<keyword evidence="2" id="KW-1185">Reference proteome</keyword>
<dbReference type="PANTHER" id="PTHR46790:SF1">
    <property type="entry name" value="CENTROMERE PROTEIN N"/>
    <property type="match status" value="1"/>
</dbReference>
<dbReference type="PANTHER" id="PTHR46790">
    <property type="entry name" value="CENTROMERE PROTEIN N"/>
    <property type="match status" value="1"/>
</dbReference>
<dbReference type="EnsemblMetazoa" id="XM_016985104">
    <property type="protein sequence ID" value="XP_016840593"/>
    <property type="gene ID" value="LOC100679152"/>
</dbReference>
<reference evidence="1" key="1">
    <citation type="submission" date="2021-01" db="UniProtKB">
        <authorList>
            <consortium name="EnsemblMetazoa"/>
        </authorList>
    </citation>
    <scope>IDENTIFICATION</scope>
</reference>
<dbReference type="GO" id="GO:0005654">
    <property type="term" value="C:nucleoplasm"/>
    <property type="evidence" value="ECO:0007669"/>
    <property type="project" value="TreeGrafter"/>
</dbReference>
<dbReference type="KEGG" id="nvi:100679152"/>
<evidence type="ECO:0000313" key="2">
    <source>
        <dbReference type="Proteomes" id="UP000002358"/>
    </source>
</evidence>
<organism evidence="1 2">
    <name type="scientific">Nasonia vitripennis</name>
    <name type="common">Parasitic wasp</name>
    <dbReference type="NCBI Taxonomy" id="7425"/>
    <lineage>
        <taxon>Eukaryota</taxon>
        <taxon>Metazoa</taxon>
        <taxon>Ecdysozoa</taxon>
        <taxon>Arthropoda</taxon>
        <taxon>Hexapoda</taxon>
        <taxon>Insecta</taxon>
        <taxon>Pterygota</taxon>
        <taxon>Neoptera</taxon>
        <taxon>Endopterygota</taxon>
        <taxon>Hymenoptera</taxon>
        <taxon>Apocrita</taxon>
        <taxon>Proctotrupomorpha</taxon>
        <taxon>Chalcidoidea</taxon>
        <taxon>Pteromalidae</taxon>
        <taxon>Pteromalinae</taxon>
        <taxon>Nasonia</taxon>
    </lineage>
</organism>
<dbReference type="InParanoid" id="A0A7M7IRU8"/>
<proteinExistence type="predicted"/>
<dbReference type="GeneID" id="100679152"/>
<protein>
    <submittedName>
        <fullName evidence="1">Uncharacterized protein</fullName>
    </submittedName>
</protein>
<dbReference type="RefSeq" id="XP_016840593.1">
    <property type="nucleotide sequence ID" value="XM_016985104.3"/>
</dbReference>
<dbReference type="Proteomes" id="UP000002358">
    <property type="component" value="Chromosome 1"/>
</dbReference>
<dbReference type="SMR" id="A0A7M7IRU8"/>
<evidence type="ECO:0000313" key="1">
    <source>
        <dbReference type="EnsemblMetazoa" id="XP_016840593"/>
    </source>
</evidence>
<name>A0A7M7IRU8_NASVI</name>
<accession>A0A7M7IRU8</accession>
<dbReference type="OrthoDB" id="8184399at2759"/>
<dbReference type="InterPro" id="IPR052011">
    <property type="entry name" value="CENP-NAC/CAD_complex"/>
</dbReference>
<sequence length="341" mass="39342">MPSVSLNVKSRISNVIKKFKFEDLESAVLPCFPELSWEQIKAKLVKNHDSLTTPHALRIIEEEIAKKKLSESILKTRLATLEVIDVSIHYKRKVWYTYEFKSRNENRDNPENMSLEEIEDKIMQSFDVYQMEMEVQAVEHEDIVFLSIKDKPKKKKIKNILPTYFSLIMNENFFFCSKKLVMKNILMAVVEGMGYKSCKLVKLTGRDIPSLVQMLLTKKENGTVKAPLPFRPAAPVSTSLGLDFTQHKQREEYVDKCFGENPPTFEALKVKSLDQKWIDEEAAEKLPDEVIFTGVEFRSQSIPNFLKNLVTQKVLTTPLPCYAANILQLGRNDFTVKENHS</sequence>
<dbReference type="AlphaFoldDB" id="A0A7M7IRU8"/>